<keyword evidence="2" id="KW-1185">Reference proteome</keyword>
<gene>
    <name evidence="1" type="ORF">PACLA_8A041027</name>
</gene>
<dbReference type="PANTHER" id="PTHR33395:SF22">
    <property type="entry name" value="REVERSE TRANSCRIPTASE DOMAIN-CONTAINING PROTEIN"/>
    <property type="match status" value="1"/>
</dbReference>
<sequence>IGSGTIIAVKNSLCSNQFDLVQELSDFEVVLVEVTNLYNSRKILLVCCYRQSNDRGFLKNFEQILSRLNTNDHYTVIFLGDFNYPAIRLIEESGFSNSVSGEDNDFVNVLMDNYIYQLVEVPTRGDKILVLVLTYTPFGVTS</sequence>
<evidence type="ECO:0000313" key="2">
    <source>
        <dbReference type="Proteomes" id="UP001152795"/>
    </source>
</evidence>
<proteinExistence type="predicted"/>
<dbReference type="AlphaFoldDB" id="A0A7D9LVF1"/>
<dbReference type="EMBL" id="CACRXK020024907">
    <property type="protein sequence ID" value="CAB4039067.1"/>
    <property type="molecule type" value="Genomic_DNA"/>
</dbReference>
<feature type="non-terminal residue" evidence="1">
    <location>
        <position position="1"/>
    </location>
</feature>
<dbReference type="Gene3D" id="3.60.10.10">
    <property type="entry name" value="Endonuclease/exonuclease/phosphatase"/>
    <property type="match status" value="1"/>
</dbReference>
<protein>
    <submittedName>
        <fullName evidence="1">Uncharacterized protein</fullName>
    </submittedName>
</protein>
<dbReference type="OrthoDB" id="426210at2759"/>
<organism evidence="1 2">
    <name type="scientific">Paramuricea clavata</name>
    <name type="common">Red gorgonian</name>
    <name type="synonym">Violescent sea-whip</name>
    <dbReference type="NCBI Taxonomy" id="317549"/>
    <lineage>
        <taxon>Eukaryota</taxon>
        <taxon>Metazoa</taxon>
        <taxon>Cnidaria</taxon>
        <taxon>Anthozoa</taxon>
        <taxon>Octocorallia</taxon>
        <taxon>Malacalcyonacea</taxon>
        <taxon>Plexauridae</taxon>
        <taxon>Paramuricea</taxon>
    </lineage>
</organism>
<dbReference type="SUPFAM" id="SSF56219">
    <property type="entry name" value="DNase I-like"/>
    <property type="match status" value="1"/>
</dbReference>
<reference evidence="1" key="1">
    <citation type="submission" date="2020-04" db="EMBL/GenBank/DDBJ databases">
        <authorList>
            <person name="Alioto T."/>
            <person name="Alioto T."/>
            <person name="Gomez Garrido J."/>
        </authorList>
    </citation>
    <scope>NUCLEOTIDE SEQUENCE</scope>
    <source>
        <strain evidence="1">A484AB</strain>
    </source>
</reference>
<name>A0A7D9LVF1_PARCT</name>
<dbReference type="PANTHER" id="PTHR33395">
    <property type="entry name" value="TRANSCRIPTASE, PUTATIVE-RELATED-RELATED"/>
    <property type="match status" value="1"/>
</dbReference>
<evidence type="ECO:0000313" key="1">
    <source>
        <dbReference type="EMBL" id="CAB4039067.1"/>
    </source>
</evidence>
<dbReference type="InterPro" id="IPR036691">
    <property type="entry name" value="Endo/exonu/phosph_ase_sf"/>
</dbReference>
<dbReference type="Proteomes" id="UP001152795">
    <property type="component" value="Unassembled WGS sequence"/>
</dbReference>
<comment type="caution">
    <text evidence="1">The sequence shown here is derived from an EMBL/GenBank/DDBJ whole genome shotgun (WGS) entry which is preliminary data.</text>
</comment>
<feature type="non-terminal residue" evidence="1">
    <location>
        <position position="142"/>
    </location>
</feature>
<accession>A0A7D9LVF1</accession>